<evidence type="ECO:0000313" key="3">
    <source>
        <dbReference type="Proteomes" id="UP001152747"/>
    </source>
</evidence>
<dbReference type="EMBL" id="CANHGI010000002">
    <property type="protein sequence ID" value="CAI5441501.1"/>
    <property type="molecule type" value="Genomic_DNA"/>
</dbReference>
<evidence type="ECO:0008006" key="4">
    <source>
        <dbReference type="Google" id="ProtNLM"/>
    </source>
</evidence>
<organism evidence="2 3">
    <name type="scientific">Caenorhabditis angaria</name>
    <dbReference type="NCBI Taxonomy" id="860376"/>
    <lineage>
        <taxon>Eukaryota</taxon>
        <taxon>Metazoa</taxon>
        <taxon>Ecdysozoa</taxon>
        <taxon>Nematoda</taxon>
        <taxon>Chromadorea</taxon>
        <taxon>Rhabditida</taxon>
        <taxon>Rhabditina</taxon>
        <taxon>Rhabditomorpha</taxon>
        <taxon>Rhabditoidea</taxon>
        <taxon>Rhabditidae</taxon>
        <taxon>Peloderinae</taxon>
        <taxon>Caenorhabditis</taxon>
    </lineage>
</organism>
<sequence>MASPLQTTTIVTFGASTGKLLAWRDTMSGMEIQIKNLETKLEQQHKDHRDHINWIFENLHKQNREIAEIGQGRLKHELSKIWEGFSKKIDKLKSESIKEMETMRNDMLERKRRREEEEEVQVETQEQLQVEPTKRSRTEKEVQRILCTPATIREGRSLCVYCRERHYSDECYGIVDIETRKEIVKNSNRCKRCLGDKQNHTTCNKKCHYCDSRNHHSSLCPKPENQFTS</sequence>
<keyword evidence="3" id="KW-1185">Reference proteome</keyword>
<feature type="region of interest" description="Disordered" evidence="1">
    <location>
        <begin position="111"/>
        <end position="135"/>
    </location>
</feature>
<gene>
    <name evidence="2" type="ORF">CAMP_LOCUS4138</name>
</gene>
<comment type="caution">
    <text evidence="2">The sequence shown here is derived from an EMBL/GenBank/DDBJ whole genome shotgun (WGS) entry which is preliminary data.</text>
</comment>
<name>A0A9P1IC85_9PELO</name>
<dbReference type="AlphaFoldDB" id="A0A9P1IC85"/>
<reference evidence="2" key="1">
    <citation type="submission" date="2022-11" db="EMBL/GenBank/DDBJ databases">
        <authorList>
            <person name="Kikuchi T."/>
        </authorList>
    </citation>
    <scope>NUCLEOTIDE SEQUENCE</scope>
    <source>
        <strain evidence="2">PS1010</strain>
    </source>
</reference>
<feature type="compositionally biased region" description="Low complexity" evidence="1">
    <location>
        <begin position="122"/>
        <end position="131"/>
    </location>
</feature>
<evidence type="ECO:0000256" key="1">
    <source>
        <dbReference type="SAM" id="MobiDB-lite"/>
    </source>
</evidence>
<protein>
    <recommendedName>
        <fullName evidence="4">CCHC-type domain-containing protein</fullName>
    </recommendedName>
</protein>
<accession>A0A9P1IC85</accession>
<dbReference type="Proteomes" id="UP001152747">
    <property type="component" value="Unassembled WGS sequence"/>
</dbReference>
<evidence type="ECO:0000313" key="2">
    <source>
        <dbReference type="EMBL" id="CAI5441501.1"/>
    </source>
</evidence>
<proteinExistence type="predicted"/>
<dbReference type="OrthoDB" id="5876806at2759"/>